<dbReference type="GO" id="GO:0043386">
    <property type="term" value="P:mycotoxin biosynthetic process"/>
    <property type="evidence" value="ECO:0007669"/>
    <property type="project" value="InterPro"/>
</dbReference>
<dbReference type="PANTHER" id="PTHR33365:SF13">
    <property type="entry name" value="TAT PATHWAY SIGNAL SEQUENCE"/>
    <property type="match status" value="1"/>
</dbReference>
<keyword evidence="3" id="KW-1133">Transmembrane helix</keyword>
<organism evidence="8 9">
    <name type="scientific">Echria macrotheca</name>
    <dbReference type="NCBI Taxonomy" id="438768"/>
    <lineage>
        <taxon>Eukaryota</taxon>
        <taxon>Fungi</taxon>
        <taxon>Dikarya</taxon>
        <taxon>Ascomycota</taxon>
        <taxon>Pezizomycotina</taxon>
        <taxon>Sordariomycetes</taxon>
        <taxon>Sordariomycetidae</taxon>
        <taxon>Sordariales</taxon>
        <taxon>Schizotheciaceae</taxon>
        <taxon>Echria</taxon>
    </lineage>
</organism>
<keyword evidence="4" id="KW-0843">Virulence</keyword>
<evidence type="ECO:0000256" key="6">
    <source>
        <dbReference type="ARBA" id="ARBA00023180"/>
    </source>
</evidence>
<feature type="non-terminal residue" evidence="8">
    <location>
        <position position="1"/>
    </location>
</feature>
<dbReference type="PANTHER" id="PTHR33365">
    <property type="entry name" value="YALI0B05434P"/>
    <property type="match status" value="1"/>
</dbReference>
<accession>A0AAJ0B0I8</accession>
<evidence type="ECO:0000313" key="8">
    <source>
        <dbReference type="EMBL" id="KAK1749454.1"/>
    </source>
</evidence>
<keyword evidence="2" id="KW-0812">Transmembrane</keyword>
<dbReference type="InterPro" id="IPR021765">
    <property type="entry name" value="UstYa-like"/>
</dbReference>
<dbReference type="AlphaFoldDB" id="A0AAJ0B0I8"/>
<sequence>LTTPEKLLDAPIIWEERTYLSNIHSDVFDPYSRESNPDVDEAWESIMETHITRIAADEKARLPGGRDTAPLYGGEEGYAVLLEVFHQLHCLNSIRLGYYQNSTGGHGIVKGFESPGGHSDHCFSYLAQTLMCHADVGVMTTTWHEQAQVFTADFNVTKQCRNFDAIQKWARGRKAKYYPKKKNN</sequence>
<evidence type="ECO:0000256" key="2">
    <source>
        <dbReference type="ARBA" id="ARBA00022692"/>
    </source>
</evidence>
<evidence type="ECO:0000256" key="7">
    <source>
        <dbReference type="ARBA" id="ARBA00035112"/>
    </source>
</evidence>
<evidence type="ECO:0000256" key="3">
    <source>
        <dbReference type="ARBA" id="ARBA00022989"/>
    </source>
</evidence>
<evidence type="ECO:0000313" key="9">
    <source>
        <dbReference type="Proteomes" id="UP001239445"/>
    </source>
</evidence>
<protein>
    <submittedName>
        <fullName evidence="8">Uncharacterized protein</fullName>
    </submittedName>
</protein>
<proteinExistence type="inferred from homology"/>
<keyword evidence="9" id="KW-1185">Reference proteome</keyword>
<keyword evidence="5" id="KW-0472">Membrane</keyword>
<dbReference type="EMBL" id="MU839858">
    <property type="protein sequence ID" value="KAK1749454.1"/>
    <property type="molecule type" value="Genomic_DNA"/>
</dbReference>
<keyword evidence="6" id="KW-0325">Glycoprotein</keyword>
<reference evidence="8" key="1">
    <citation type="submission" date="2023-06" db="EMBL/GenBank/DDBJ databases">
        <title>Genome-scale phylogeny and comparative genomics of the fungal order Sordariales.</title>
        <authorList>
            <consortium name="Lawrence Berkeley National Laboratory"/>
            <person name="Hensen N."/>
            <person name="Bonometti L."/>
            <person name="Westerberg I."/>
            <person name="Brannstrom I.O."/>
            <person name="Guillou S."/>
            <person name="Cros-Aarteil S."/>
            <person name="Calhoun S."/>
            <person name="Haridas S."/>
            <person name="Kuo A."/>
            <person name="Mondo S."/>
            <person name="Pangilinan J."/>
            <person name="Riley R."/>
            <person name="Labutti K."/>
            <person name="Andreopoulos B."/>
            <person name="Lipzen A."/>
            <person name="Chen C."/>
            <person name="Yanf M."/>
            <person name="Daum C."/>
            <person name="Ng V."/>
            <person name="Clum A."/>
            <person name="Steindorff A."/>
            <person name="Ohm R."/>
            <person name="Martin F."/>
            <person name="Silar P."/>
            <person name="Natvig D."/>
            <person name="Lalanne C."/>
            <person name="Gautier V."/>
            <person name="Ament-Velasquez S.L."/>
            <person name="Kruys A."/>
            <person name="Hutchinson M.I."/>
            <person name="Powell A.J."/>
            <person name="Barry K."/>
            <person name="Miller A.N."/>
            <person name="Grigoriev I.V."/>
            <person name="Debuchy R."/>
            <person name="Gladieux P."/>
            <person name="Thoren M.H."/>
            <person name="Johannesson H."/>
        </authorList>
    </citation>
    <scope>NUCLEOTIDE SEQUENCE</scope>
    <source>
        <strain evidence="8">PSN4</strain>
    </source>
</reference>
<name>A0AAJ0B0I8_9PEZI</name>
<gene>
    <name evidence="8" type="ORF">QBC47DRAFT_311918</name>
</gene>
<evidence type="ECO:0000256" key="1">
    <source>
        <dbReference type="ARBA" id="ARBA00004167"/>
    </source>
</evidence>
<evidence type="ECO:0000256" key="4">
    <source>
        <dbReference type="ARBA" id="ARBA00023026"/>
    </source>
</evidence>
<comment type="subcellular location">
    <subcellularLocation>
        <location evidence="1">Membrane</location>
        <topology evidence="1">Single-pass membrane protein</topology>
    </subcellularLocation>
</comment>
<dbReference type="Pfam" id="PF11807">
    <property type="entry name" value="UstYa"/>
    <property type="match status" value="1"/>
</dbReference>
<dbReference type="GO" id="GO:0016020">
    <property type="term" value="C:membrane"/>
    <property type="evidence" value="ECO:0007669"/>
    <property type="project" value="UniProtKB-SubCell"/>
</dbReference>
<evidence type="ECO:0000256" key="5">
    <source>
        <dbReference type="ARBA" id="ARBA00023136"/>
    </source>
</evidence>
<comment type="caution">
    <text evidence="8">The sequence shown here is derived from an EMBL/GenBank/DDBJ whole genome shotgun (WGS) entry which is preliminary data.</text>
</comment>
<dbReference type="Proteomes" id="UP001239445">
    <property type="component" value="Unassembled WGS sequence"/>
</dbReference>
<comment type="similarity">
    <text evidence="7">Belongs to the ustYa family.</text>
</comment>